<reference evidence="2" key="1">
    <citation type="submission" date="2021-02" db="EMBL/GenBank/DDBJ databases">
        <authorList>
            <person name="Nowell W R."/>
        </authorList>
    </citation>
    <scope>NUCLEOTIDE SEQUENCE</scope>
</reference>
<sequence>MAANQVQVRLQKLLNNELSSHDKKHLISAYDALVSILQTPEMRKQLSEQHELLLECISKIILTSYNKYFHGDQLRFLLVLTSSACALSMSQNQIIDNWLQNIEERTFEKQDCYNDDDDNLIENGIESEKGGKKRSIQKSNNKNNQH</sequence>
<dbReference type="Proteomes" id="UP000676336">
    <property type="component" value="Unassembled WGS sequence"/>
</dbReference>
<proteinExistence type="predicted"/>
<feature type="compositionally biased region" description="Polar residues" evidence="1">
    <location>
        <begin position="137"/>
        <end position="146"/>
    </location>
</feature>
<evidence type="ECO:0000313" key="3">
    <source>
        <dbReference type="Proteomes" id="UP000676336"/>
    </source>
</evidence>
<dbReference type="AlphaFoldDB" id="A0A8S3HZH8"/>
<accession>A0A8S3HZH8</accession>
<gene>
    <name evidence="2" type="ORF">SMN809_LOCUS72431</name>
</gene>
<name>A0A8S3HZH8_9BILA</name>
<evidence type="ECO:0000256" key="1">
    <source>
        <dbReference type="SAM" id="MobiDB-lite"/>
    </source>
</evidence>
<comment type="caution">
    <text evidence="2">The sequence shown here is derived from an EMBL/GenBank/DDBJ whole genome shotgun (WGS) entry which is preliminary data.</text>
</comment>
<protein>
    <submittedName>
        <fullName evidence="2">Uncharacterized protein</fullName>
    </submittedName>
</protein>
<evidence type="ECO:0000313" key="2">
    <source>
        <dbReference type="EMBL" id="CAF5191587.1"/>
    </source>
</evidence>
<organism evidence="2 3">
    <name type="scientific">Rotaria magnacalcarata</name>
    <dbReference type="NCBI Taxonomy" id="392030"/>
    <lineage>
        <taxon>Eukaryota</taxon>
        <taxon>Metazoa</taxon>
        <taxon>Spiralia</taxon>
        <taxon>Gnathifera</taxon>
        <taxon>Rotifera</taxon>
        <taxon>Eurotatoria</taxon>
        <taxon>Bdelloidea</taxon>
        <taxon>Philodinida</taxon>
        <taxon>Philodinidae</taxon>
        <taxon>Rotaria</taxon>
    </lineage>
</organism>
<dbReference type="EMBL" id="CAJOBI010325679">
    <property type="protein sequence ID" value="CAF5191587.1"/>
    <property type="molecule type" value="Genomic_DNA"/>
</dbReference>
<feature type="region of interest" description="Disordered" evidence="1">
    <location>
        <begin position="123"/>
        <end position="146"/>
    </location>
</feature>